<dbReference type="GO" id="GO:0009289">
    <property type="term" value="C:pilus"/>
    <property type="evidence" value="ECO:0007669"/>
    <property type="project" value="UniProtKB-SubCell"/>
</dbReference>
<dbReference type="InterPro" id="IPR050263">
    <property type="entry name" value="Bact_Fimbrial_Adh_Pro"/>
</dbReference>
<dbReference type="GO" id="GO:0043709">
    <property type="term" value="P:cell adhesion involved in single-species biofilm formation"/>
    <property type="evidence" value="ECO:0007669"/>
    <property type="project" value="TreeGrafter"/>
</dbReference>
<dbReference type="RefSeq" id="WP_032651948.1">
    <property type="nucleotide sequence ID" value="NZ_CAYEVH010000023.1"/>
</dbReference>
<dbReference type="Proteomes" id="UP000229974">
    <property type="component" value="Unassembled WGS sequence"/>
</dbReference>
<keyword evidence="4" id="KW-0281">Fimbrium</keyword>
<comment type="caution">
    <text evidence="6">The sequence shown here is derived from an EMBL/GenBank/DDBJ whole genome shotgun (WGS) entry which is preliminary data.</text>
</comment>
<reference evidence="6 7" key="1">
    <citation type="journal article" date="2017" name="J. Antimicrob. Chemother.">
        <title>Characterization of the population structure, drug resistance mechanisms and plasmids of the community-associated Enterobacter cloacae complex in China.</title>
        <authorList>
            <person name="Zhou K."/>
            <person name="Yu W."/>
            <person name="Cao X."/>
            <person name="Shen P."/>
            <person name="Lu H."/>
            <person name="Luo Q."/>
            <person name="Rossen J.W.A."/>
            <person name="Xiao Y."/>
        </authorList>
    </citation>
    <scope>NUCLEOTIDE SEQUENCE [LARGE SCALE GENOMIC DNA]</scope>
    <source>
        <strain evidence="6 7">ECC904</strain>
    </source>
</reference>
<dbReference type="PANTHER" id="PTHR33420">
    <property type="entry name" value="FIMBRIAL SUBUNIT ELFA-RELATED"/>
    <property type="match status" value="1"/>
</dbReference>
<sequence>MRRFIHWFFYLSLLSLFGMLSFHAHAQTSSCRTTRDQWVVQVPYAIGYAPGTADWTPISAPIQSTGADFYSCDGGNDAWRSIGFVDVDNPVGTVVGEDGASRHVYKTQIDGIGYALGFREQQYCGADAVRYIDGTSQVNGNESRRICDASQNPAFASASMYKMQFWVVFYKIPTTSAMPDDNANSQEQNVGSLILQAGENQASATNVATPVQIHLASFTVRRTSCSVGSRSILVPMGSVSQRDFHGIGSRAGGGRFSIPVTCENNTAVKMGFFGDTTPGNDRALALTKQEDSASGVGIELLYGDNTGSVQGQVVPWNTPQVSAFGQVGDNQTQTFWFDAHYLQTEENVTAGKADAMATFNLIYN</sequence>
<evidence type="ECO:0000313" key="7">
    <source>
        <dbReference type="Proteomes" id="UP000229974"/>
    </source>
</evidence>
<accession>A0A2J0PXE8</accession>
<evidence type="ECO:0000259" key="5">
    <source>
        <dbReference type="Pfam" id="PF00419"/>
    </source>
</evidence>
<evidence type="ECO:0000256" key="2">
    <source>
        <dbReference type="ARBA" id="ARBA00006671"/>
    </source>
</evidence>
<dbReference type="AlphaFoldDB" id="A0A2J0PXE8"/>
<dbReference type="Gene3D" id="2.60.40.1090">
    <property type="entry name" value="Fimbrial-type adhesion domain"/>
    <property type="match status" value="1"/>
</dbReference>
<dbReference type="Gene3D" id="2.60.40.3310">
    <property type="match status" value="1"/>
</dbReference>
<feature type="domain" description="Fimbrial-type adhesion" evidence="5">
    <location>
        <begin position="218"/>
        <end position="363"/>
    </location>
</feature>
<dbReference type="STRING" id="301102.BFV66_21775"/>
<dbReference type="Pfam" id="PF00419">
    <property type="entry name" value="Fimbrial"/>
    <property type="match status" value="1"/>
</dbReference>
<dbReference type="InterPro" id="IPR008966">
    <property type="entry name" value="Adhesion_dom_sf"/>
</dbReference>
<dbReference type="InterPro" id="IPR000259">
    <property type="entry name" value="Adhesion_dom_fimbrial"/>
</dbReference>
<comment type="similarity">
    <text evidence="2">Belongs to the fimbrial protein family.</text>
</comment>
<gene>
    <name evidence="6" type="ORF">B9Q30_20215</name>
</gene>
<dbReference type="InterPro" id="IPR036937">
    <property type="entry name" value="Adhesion_dom_fimbrial_sf"/>
</dbReference>
<evidence type="ECO:0000256" key="3">
    <source>
        <dbReference type="ARBA" id="ARBA00022729"/>
    </source>
</evidence>
<protein>
    <submittedName>
        <fullName evidence="6">Pilus assembly protein FimA</fullName>
    </submittedName>
</protein>
<keyword evidence="3" id="KW-0732">Signal</keyword>
<organism evidence="6 7">
    <name type="scientific">Enterobacter hormaechei</name>
    <dbReference type="NCBI Taxonomy" id="158836"/>
    <lineage>
        <taxon>Bacteria</taxon>
        <taxon>Pseudomonadati</taxon>
        <taxon>Pseudomonadota</taxon>
        <taxon>Gammaproteobacteria</taxon>
        <taxon>Enterobacterales</taxon>
        <taxon>Enterobacteriaceae</taxon>
        <taxon>Enterobacter</taxon>
        <taxon>Enterobacter cloacae complex</taxon>
    </lineage>
</organism>
<evidence type="ECO:0000256" key="4">
    <source>
        <dbReference type="ARBA" id="ARBA00023263"/>
    </source>
</evidence>
<dbReference type="EMBL" id="NEEW01000011">
    <property type="protein sequence ID" value="PJD80911.1"/>
    <property type="molecule type" value="Genomic_DNA"/>
</dbReference>
<comment type="subcellular location">
    <subcellularLocation>
        <location evidence="1">Fimbrium</location>
    </subcellularLocation>
</comment>
<dbReference type="PANTHER" id="PTHR33420:SF12">
    <property type="entry name" value="FIMBRIN-LIKE PROTEIN FIMI-RELATED"/>
    <property type="match status" value="1"/>
</dbReference>
<dbReference type="SUPFAM" id="SSF49401">
    <property type="entry name" value="Bacterial adhesins"/>
    <property type="match status" value="1"/>
</dbReference>
<evidence type="ECO:0000256" key="1">
    <source>
        <dbReference type="ARBA" id="ARBA00004561"/>
    </source>
</evidence>
<evidence type="ECO:0000313" key="6">
    <source>
        <dbReference type="EMBL" id="PJD80911.1"/>
    </source>
</evidence>
<dbReference type="OrthoDB" id="6546529at2"/>
<proteinExistence type="inferred from homology"/>
<name>A0A2J0PXE8_9ENTR</name>